<keyword evidence="2" id="KW-1185">Reference proteome</keyword>
<dbReference type="EMBL" id="JARAKH010000028">
    <property type="protein sequence ID" value="KAK8388653.1"/>
    <property type="molecule type" value="Genomic_DNA"/>
</dbReference>
<dbReference type="Proteomes" id="UP001487740">
    <property type="component" value="Unassembled WGS sequence"/>
</dbReference>
<organism evidence="1 2">
    <name type="scientific">Scylla paramamosain</name>
    <name type="common">Mud crab</name>
    <dbReference type="NCBI Taxonomy" id="85552"/>
    <lineage>
        <taxon>Eukaryota</taxon>
        <taxon>Metazoa</taxon>
        <taxon>Ecdysozoa</taxon>
        <taxon>Arthropoda</taxon>
        <taxon>Crustacea</taxon>
        <taxon>Multicrustacea</taxon>
        <taxon>Malacostraca</taxon>
        <taxon>Eumalacostraca</taxon>
        <taxon>Eucarida</taxon>
        <taxon>Decapoda</taxon>
        <taxon>Pleocyemata</taxon>
        <taxon>Brachyura</taxon>
        <taxon>Eubrachyura</taxon>
        <taxon>Portunoidea</taxon>
        <taxon>Portunidae</taxon>
        <taxon>Portuninae</taxon>
        <taxon>Scylla</taxon>
    </lineage>
</organism>
<name>A0AAW0TNJ7_SCYPA</name>
<evidence type="ECO:0000313" key="2">
    <source>
        <dbReference type="Proteomes" id="UP001487740"/>
    </source>
</evidence>
<reference evidence="1 2" key="1">
    <citation type="submission" date="2023-03" db="EMBL/GenBank/DDBJ databases">
        <title>High-quality genome of Scylla paramamosain provides insights in environmental adaptation.</title>
        <authorList>
            <person name="Zhang L."/>
        </authorList>
    </citation>
    <scope>NUCLEOTIDE SEQUENCE [LARGE SCALE GENOMIC DNA]</scope>
    <source>
        <strain evidence="1">LZ_2023a</strain>
        <tissue evidence="1">Muscle</tissue>
    </source>
</reference>
<comment type="caution">
    <text evidence="1">The sequence shown here is derived from an EMBL/GenBank/DDBJ whole genome shotgun (WGS) entry which is preliminary data.</text>
</comment>
<protein>
    <submittedName>
        <fullName evidence="1">Uncharacterized protein</fullName>
    </submittedName>
</protein>
<evidence type="ECO:0000313" key="1">
    <source>
        <dbReference type="EMBL" id="KAK8388653.1"/>
    </source>
</evidence>
<dbReference type="AlphaFoldDB" id="A0AAW0TNJ7"/>
<sequence>MLATPCGKSSQAIRFTWVMIPGPATCDVKTSVALKVKYRSSHKLQTYKTVLVAPCPPARPPACLPCALRGESGRVYRRASVGQSCWERMVPSSNRIFLLQVFLSDMHPLRLAADLREEQPPDPLEALRQ</sequence>
<proteinExistence type="predicted"/>
<gene>
    <name evidence="1" type="ORF">O3P69_020558</name>
</gene>
<accession>A0AAW0TNJ7</accession>